<dbReference type="PANTHER" id="PTHR46517">
    <property type="entry name" value="FRUCTOSE-2,6-BISPHOSPHATASE TIGAR"/>
    <property type="match status" value="1"/>
</dbReference>
<evidence type="ECO:0000313" key="5">
    <source>
        <dbReference type="EMBL" id="MCB8563136.1"/>
    </source>
</evidence>
<dbReference type="SUPFAM" id="SSF53254">
    <property type="entry name" value="Phosphoglycerate mutase-like"/>
    <property type="match status" value="1"/>
</dbReference>
<dbReference type="InterPro" id="IPR013078">
    <property type="entry name" value="His_Pase_superF_clade-1"/>
</dbReference>
<dbReference type="EMBL" id="AP024085">
    <property type="protein sequence ID" value="BCL58619.1"/>
    <property type="molecule type" value="Genomic_DNA"/>
</dbReference>
<dbReference type="Proteomes" id="UP000240974">
    <property type="component" value="Unassembled WGS sequence"/>
</dbReference>
<reference evidence="6 7" key="1">
    <citation type="journal article" date="2019" name="Int. J. Syst. Evol. Microbiol.">
        <title>Faecalibacillus intestinalis gen. nov., sp. nov. and Faecalibacillus faecis sp. nov., isolated from human faeces.</title>
        <authorList>
            <person name="Seo B."/>
            <person name="Jeon K."/>
            <person name="Baek I."/>
            <person name="Lee Y.M."/>
            <person name="Baek K."/>
            <person name="Ko G."/>
        </authorList>
    </citation>
    <scope>NUCLEOTIDE SEQUENCE [LARGE SCALE GENOMIC DNA]</scope>
    <source>
        <strain evidence="6 7">SNUG30099</strain>
    </source>
</reference>
<dbReference type="GO" id="GO:0004331">
    <property type="term" value="F:fructose-2,6-bisphosphate 2-phosphatase activity"/>
    <property type="evidence" value="ECO:0007669"/>
    <property type="project" value="TreeGrafter"/>
</dbReference>
<feature type="binding site" evidence="3">
    <location>
        <position position="57"/>
    </location>
    <ligand>
        <name>substrate</name>
    </ligand>
</feature>
<dbReference type="InterPro" id="IPR029033">
    <property type="entry name" value="His_PPase_superfam"/>
</dbReference>
<dbReference type="PANTHER" id="PTHR46517:SF1">
    <property type="entry name" value="FRUCTOSE-2,6-BISPHOSPHATASE TIGAR"/>
    <property type="match status" value="1"/>
</dbReference>
<evidence type="ECO:0000313" key="4">
    <source>
        <dbReference type="EMBL" id="BCL58619.1"/>
    </source>
</evidence>
<keyword evidence="1" id="KW-0378">Hydrolase</keyword>
<dbReference type="EMBL" id="JAJDKQ010000043">
    <property type="protein sequence ID" value="MCB8563136.1"/>
    <property type="molecule type" value="Genomic_DNA"/>
</dbReference>
<dbReference type="InterPro" id="IPR051695">
    <property type="entry name" value="Phosphoglycerate_Mutase"/>
</dbReference>
<reference evidence="4" key="2">
    <citation type="journal article" date="2020" name="Microbiol. Resour. Announc.">
        <title>Complete Genome Sequence of Faecalibacillus intestinalis JCM 34082, Isolated from Feces from a Healthy Japanese Female.</title>
        <authorList>
            <person name="Sakamoto M."/>
            <person name="Ikeyama N."/>
            <person name="Toyoda A."/>
            <person name="Murakami T."/>
            <person name="Mori H."/>
            <person name="Ohkuma M."/>
        </authorList>
    </citation>
    <scope>NUCLEOTIDE SEQUENCE</scope>
    <source>
        <strain evidence="4">14EGH31</strain>
    </source>
</reference>
<name>A0A2T3FXT4_9FIRM</name>
<accession>A0A2T3FXT4</accession>
<dbReference type="SMART" id="SM00855">
    <property type="entry name" value="PGAM"/>
    <property type="match status" value="1"/>
</dbReference>
<reference evidence="8" key="3">
    <citation type="submission" date="2020-09" db="EMBL/GenBank/DDBJ databases">
        <title>Complete genome sequencing of Faecalibacillus intestinalis strain 14EGH31.</title>
        <authorList>
            <person name="Sakamoto M."/>
            <person name="Murakami T."/>
            <person name="Mori H."/>
        </authorList>
    </citation>
    <scope>NUCLEOTIDE SEQUENCE [LARGE SCALE GENOMIC DNA]</scope>
    <source>
        <strain evidence="8">14EGH31</strain>
    </source>
</reference>
<sequence length="194" mass="22380">MKYIFVRHGKTHFNEIQLKQGWCDSPLTKQGIKEIENMAEQLKDYKIDAAYTSPILRAKNTAQIILKNHSVLLNEDGRLKEVNFGLLEGLPCLFVDKLQLESSNWLDDLQMDYTGYEGENVEDVIQRHFELLNDIEKKFQDDDTILMVGHGCSLYAFIKTLLKNKTLDFPQNASAIIVNKVNNEYQLETVLNPK</sequence>
<dbReference type="RefSeq" id="WP_022002090.1">
    <property type="nucleotide sequence ID" value="NZ_AP024085.1"/>
</dbReference>
<evidence type="ECO:0000313" key="7">
    <source>
        <dbReference type="Proteomes" id="UP000240974"/>
    </source>
</evidence>
<dbReference type="Proteomes" id="UP000593842">
    <property type="component" value="Chromosome"/>
</dbReference>
<feature type="active site" description="Tele-phosphohistidine intermediate" evidence="2">
    <location>
        <position position="8"/>
    </location>
</feature>
<dbReference type="Pfam" id="PF00300">
    <property type="entry name" value="His_Phos_1"/>
    <property type="match status" value="1"/>
</dbReference>
<evidence type="ECO:0000313" key="6">
    <source>
        <dbReference type="EMBL" id="PST40098.1"/>
    </source>
</evidence>
<dbReference type="GeneID" id="70580769"/>
<dbReference type="EMBL" id="PYLQ01000013">
    <property type="protein sequence ID" value="PST40098.1"/>
    <property type="molecule type" value="Genomic_DNA"/>
</dbReference>
<keyword evidence="7" id="KW-1185">Reference proteome</keyword>
<protein>
    <submittedName>
        <fullName evidence="6">Histidine phosphatase family protein</fullName>
    </submittedName>
    <submittedName>
        <fullName evidence="4">Phosphoglycerate mutase</fullName>
    </submittedName>
</protein>
<dbReference type="CDD" id="cd07067">
    <property type="entry name" value="HP_PGM_like"/>
    <property type="match status" value="1"/>
</dbReference>
<organism evidence="6 7">
    <name type="scientific">Faecalibacillus intestinalis</name>
    <dbReference type="NCBI Taxonomy" id="1982626"/>
    <lineage>
        <taxon>Bacteria</taxon>
        <taxon>Bacillati</taxon>
        <taxon>Bacillota</taxon>
        <taxon>Erysipelotrichia</taxon>
        <taxon>Erysipelotrichales</taxon>
        <taxon>Coprobacillaceae</taxon>
        <taxon>Faecalibacillus</taxon>
    </lineage>
</organism>
<proteinExistence type="predicted"/>
<gene>
    <name evidence="6" type="ORF">C7U54_09355</name>
    <name evidence="4" type="ORF">Fi14EGH31_23310</name>
    <name evidence="5" type="ORF">LJD74_14185</name>
</gene>
<dbReference type="GO" id="GO:0045820">
    <property type="term" value="P:negative regulation of glycolytic process"/>
    <property type="evidence" value="ECO:0007669"/>
    <property type="project" value="TreeGrafter"/>
</dbReference>
<dbReference type="GO" id="GO:0043456">
    <property type="term" value="P:regulation of pentose-phosphate shunt"/>
    <property type="evidence" value="ECO:0007669"/>
    <property type="project" value="TreeGrafter"/>
</dbReference>
<evidence type="ECO:0000256" key="2">
    <source>
        <dbReference type="PIRSR" id="PIRSR613078-1"/>
    </source>
</evidence>
<feature type="active site" description="Proton donor/acceptor" evidence="2">
    <location>
        <position position="81"/>
    </location>
</feature>
<evidence type="ECO:0000313" key="8">
    <source>
        <dbReference type="Proteomes" id="UP000593842"/>
    </source>
</evidence>
<evidence type="ECO:0000256" key="3">
    <source>
        <dbReference type="PIRSR" id="PIRSR613078-2"/>
    </source>
</evidence>
<feature type="binding site" evidence="3">
    <location>
        <begin position="7"/>
        <end position="14"/>
    </location>
    <ligand>
        <name>substrate</name>
    </ligand>
</feature>
<dbReference type="AlphaFoldDB" id="A0A2T3FXT4"/>
<evidence type="ECO:0000256" key="1">
    <source>
        <dbReference type="ARBA" id="ARBA00022801"/>
    </source>
</evidence>
<dbReference type="KEGG" id="fit:Fi14EGH31_23310"/>
<dbReference type="Gene3D" id="3.40.50.1240">
    <property type="entry name" value="Phosphoglycerate mutase-like"/>
    <property type="match status" value="1"/>
</dbReference>
<reference evidence="5" key="4">
    <citation type="submission" date="2021-10" db="EMBL/GenBank/DDBJ databases">
        <title>Collection of gut derived symbiotic bacterial strains cultured from healthy donors.</title>
        <authorList>
            <person name="Lin H."/>
            <person name="Littmann E."/>
            <person name="Kohout C."/>
            <person name="Pamer E.G."/>
        </authorList>
    </citation>
    <scope>NUCLEOTIDE SEQUENCE</scope>
    <source>
        <strain evidence="5">DFI.5.2</strain>
    </source>
</reference>
<dbReference type="GO" id="GO:0005829">
    <property type="term" value="C:cytosol"/>
    <property type="evidence" value="ECO:0007669"/>
    <property type="project" value="TreeGrafter"/>
</dbReference>
<dbReference type="Proteomes" id="UP001197827">
    <property type="component" value="Unassembled WGS sequence"/>
</dbReference>